<dbReference type="AlphaFoldDB" id="A0A0H1R5U3"/>
<keyword evidence="5" id="KW-0864">Zinc transport</keyword>
<reference evidence="8 9" key="1">
    <citation type="submission" date="2015-05" db="EMBL/GenBank/DDBJ databases">
        <title>Draft genome sequence of Microvirga vignae strain BR3299, a novel nitrogen fixing bacteria isolated from Brazil semi-aired region.</title>
        <authorList>
            <person name="Zilli J.E."/>
            <person name="Passos S.R."/>
            <person name="Leite J."/>
            <person name="Baldani J.I."/>
            <person name="Xavier G.R."/>
            <person name="Rumjaneck N.G."/>
            <person name="Simoes-Araujo J.L."/>
        </authorList>
    </citation>
    <scope>NUCLEOTIDE SEQUENCE [LARGE SCALE GENOMIC DNA]</scope>
    <source>
        <strain evidence="8 9">BR3299</strain>
    </source>
</reference>
<dbReference type="EMBL" id="LCYG01000086">
    <property type="protein sequence ID" value="KLK90394.1"/>
    <property type="molecule type" value="Genomic_DNA"/>
</dbReference>
<dbReference type="Gene3D" id="3.40.50.300">
    <property type="entry name" value="P-loop containing nucleotide triphosphate hydrolases"/>
    <property type="match status" value="1"/>
</dbReference>
<dbReference type="GO" id="GO:0005524">
    <property type="term" value="F:ATP binding"/>
    <property type="evidence" value="ECO:0007669"/>
    <property type="project" value="UniProtKB-KW"/>
</dbReference>
<protein>
    <submittedName>
        <fullName evidence="8">ABC transporter</fullName>
    </submittedName>
</protein>
<evidence type="ECO:0000256" key="4">
    <source>
        <dbReference type="ARBA" id="ARBA00022840"/>
    </source>
</evidence>
<dbReference type="PANTHER" id="PTHR42734:SF5">
    <property type="entry name" value="IRON TRANSPORT SYSTEM ATP-BINDING PROTEIN HI_0361-RELATED"/>
    <property type="match status" value="1"/>
</dbReference>
<sequence length="249" mass="26916">MPKPSTAIGFDEVTLGYGRRPAVHHLDGDIPAGSLMAVVGPNGAGKSTLLKGIIGTLKPLEGHIRLNGPSSEIAYLPQAAEIDRSFPLSVYDLVAMGLWSRSGLFGGIAAKDRTKVEEALAAVGLIGFERRPISTLSGGQMQRALFARLLLQDAPVILLDEPFTAIDAKTTADLLDLVRRWHDESRTVVAVLHDLDMVRRVFPETLLIAREPVAWGETLDVLSAENLLKARRMVEAHDPHAHVCQRGAA</sequence>
<dbReference type="OrthoDB" id="9806726at2"/>
<comment type="caution">
    <text evidence="8">The sequence shown here is derived from an EMBL/GenBank/DDBJ whole genome shotgun (WGS) entry which is preliminary data.</text>
</comment>
<dbReference type="InterPro" id="IPR027417">
    <property type="entry name" value="P-loop_NTPase"/>
</dbReference>
<dbReference type="STRING" id="1225564.AA309_25920"/>
<keyword evidence="6" id="KW-0406">Ion transport</keyword>
<name>A0A0H1R5U3_9HYPH</name>
<evidence type="ECO:0000259" key="7">
    <source>
        <dbReference type="PROSITE" id="PS50893"/>
    </source>
</evidence>
<keyword evidence="5" id="KW-0862">Zinc</keyword>
<organism evidence="8 9">
    <name type="scientific">Microvirga vignae</name>
    <dbReference type="NCBI Taxonomy" id="1225564"/>
    <lineage>
        <taxon>Bacteria</taxon>
        <taxon>Pseudomonadati</taxon>
        <taxon>Pseudomonadota</taxon>
        <taxon>Alphaproteobacteria</taxon>
        <taxon>Hyphomicrobiales</taxon>
        <taxon>Methylobacteriaceae</taxon>
        <taxon>Microvirga</taxon>
    </lineage>
</organism>
<feature type="domain" description="ABC transporter" evidence="7">
    <location>
        <begin position="8"/>
        <end position="235"/>
    </location>
</feature>
<dbReference type="PANTHER" id="PTHR42734">
    <property type="entry name" value="METAL TRANSPORT SYSTEM ATP-BINDING PROTEIN TM_0124-RELATED"/>
    <property type="match status" value="1"/>
</dbReference>
<dbReference type="PROSITE" id="PS50893">
    <property type="entry name" value="ABC_TRANSPORTER_2"/>
    <property type="match status" value="1"/>
</dbReference>
<accession>A0A0H1R5U3</accession>
<dbReference type="InterPro" id="IPR003593">
    <property type="entry name" value="AAA+_ATPase"/>
</dbReference>
<dbReference type="SUPFAM" id="SSF52540">
    <property type="entry name" value="P-loop containing nucleoside triphosphate hydrolases"/>
    <property type="match status" value="1"/>
</dbReference>
<keyword evidence="2" id="KW-0813">Transport</keyword>
<dbReference type="InterPro" id="IPR047748">
    <property type="entry name" value="AztA-like"/>
</dbReference>
<dbReference type="PROSITE" id="PS00211">
    <property type="entry name" value="ABC_TRANSPORTER_1"/>
    <property type="match status" value="1"/>
</dbReference>
<dbReference type="GO" id="GO:0006829">
    <property type="term" value="P:zinc ion transport"/>
    <property type="evidence" value="ECO:0007669"/>
    <property type="project" value="UniProtKB-KW"/>
</dbReference>
<evidence type="ECO:0000256" key="2">
    <source>
        <dbReference type="ARBA" id="ARBA00022448"/>
    </source>
</evidence>
<comment type="similarity">
    <text evidence="1">Belongs to the ABC transporter superfamily.</text>
</comment>
<dbReference type="InterPro" id="IPR017871">
    <property type="entry name" value="ABC_transporter-like_CS"/>
</dbReference>
<dbReference type="GO" id="GO:0016887">
    <property type="term" value="F:ATP hydrolysis activity"/>
    <property type="evidence" value="ECO:0007669"/>
    <property type="project" value="InterPro"/>
</dbReference>
<dbReference type="SMART" id="SM00382">
    <property type="entry name" value="AAA"/>
    <property type="match status" value="1"/>
</dbReference>
<evidence type="ECO:0000313" key="8">
    <source>
        <dbReference type="EMBL" id="KLK90394.1"/>
    </source>
</evidence>
<evidence type="ECO:0000256" key="1">
    <source>
        <dbReference type="ARBA" id="ARBA00005417"/>
    </source>
</evidence>
<evidence type="ECO:0000256" key="6">
    <source>
        <dbReference type="ARBA" id="ARBA00023065"/>
    </source>
</evidence>
<keyword evidence="9" id="KW-1185">Reference proteome</keyword>
<keyword evidence="3" id="KW-0547">Nucleotide-binding</keyword>
<dbReference type="Proteomes" id="UP000035489">
    <property type="component" value="Unassembled WGS sequence"/>
</dbReference>
<evidence type="ECO:0000313" key="9">
    <source>
        <dbReference type="Proteomes" id="UP000035489"/>
    </source>
</evidence>
<dbReference type="PATRIC" id="fig|1225564.3.peg.6764"/>
<dbReference type="CDD" id="cd03235">
    <property type="entry name" value="ABC_Metallic_Cations"/>
    <property type="match status" value="1"/>
</dbReference>
<dbReference type="NCBIfam" id="NF040873">
    <property type="entry name" value="AztA"/>
    <property type="match status" value="1"/>
</dbReference>
<keyword evidence="4" id="KW-0067">ATP-binding</keyword>
<dbReference type="InterPro" id="IPR003439">
    <property type="entry name" value="ABC_transporter-like_ATP-bd"/>
</dbReference>
<evidence type="ECO:0000256" key="5">
    <source>
        <dbReference type="ARBA" id="ARBA00022906"/>
    </source>
</evidence>
<evidence type="ECO:0000256" key="3">
    <source>
        <dbReference type="ARBA" id="ARBA00022741"/>
    </source>
</evidence>
<proteinExistence type="inferred from homology"/>
<dbReference type="Pfam" id="PF00005">
    <property type="entry name" value="ABC_tran"/>
    <property type="match status" value="1"/>
</dbReference>
<dbReference type="InterPro" id="IPR050153">
    <property type="entry name" value="Metal_Ion_Import_ABC"/>
</dbReference>
<gene>
    <name evidence="8" type="ORF">AA309_25920</name>
</gene>
<dbReference type="RefSeq" id="WP_047191913.1">
    <property type="nucleotide sequence ID" value="NZ_LCYG01000086.1"/>
</dbReference>